<keyword evidence="1" id="KW-1133">Transmembrane helix</keyword>
<keyword evidence="1" id="KW-0812">Transmembrane</keyword>
<accession>A0A834SYS5</accession>
<dbReference type="Proteomes" id="UP000634136">
    <property type="component" value="Unassembled WGS sequence"/>
</dbReference>
<feature type="transmembrane region" description="Helical" evidence="1">
    <location>
        <begin position="121"/>
        <end position="147"/>
    </location>
</feature>
<evidence type="ECO:0000313" key="3">
    <source>
        <dbReference type="Proteomes" id="UP000634136"/>
    </source>
</evidence>
<organism evidence="2 3">
    <name type="scientific">Senna tora</name>
    <dbReference type="NCBI Taxonomy" id="362788"/>
    <lineage>
        <taxon>Eukaryota</taxon>
        <taxon>Viridiplantae</taxon>
        <taxon>Streptophyta</taxon>
        <taxon>Embryophyta</taxon>
        <taxon>Tracheophyta</taxon>
        <taxon>Spermatophyta</taxon>
        <taxon>Magnoliopsida</taxon>
        <taxon>eudicotyledons</taxon>
        <taxon>Gunneridae</taxon>
        <taxon>Pentapetalae</taxon>
        <taxon>rosids</taxon>
        <taxon>fabids</taxon>
        <taxon>Fabales</taxon>
        <taxon>Fabaceae</taxon>
        <taxon>Caesalpinioideae</taxon>
        <taxon>Cassia clade</taxon>
        <taxon>Senna</taxon>
    </lineage>
</organism>
<feature type="transmembrane region" description="Helical" evidence="1">
    <location>
        <begin position="153"/>
        <end position="180"/>
    </location>
</feature>
<keyword evidence="1" id="KW-0472">Membrane</keyword>
<keyword evidence="3" id="KW-1185">Reference proteome</keyword>
<reference evidence="2" key="1">
    <citation type="submission" date="2020-09" db="EMBL/GenBank/DDBJ databases">
        <title>Genome-Enabled Discovery of Anthraquinone Biosynthesis in Senna tora.</title>
        <authorList>
            <person name="Kang S.-H."/>
            <person name="Pandey R.P."/>
            <person name="Lee C.-M."/>
            <person name="Sim J.-S."/>
            <person name="Jeong J.-T."/>
            <person name="Choi B.-S."/>
            <person name="Jung M."/>
            <person name="Ginzburg D."/>
            <person name="Zhao K."/>
            <person name="Won S.Y."/>
            <person name="Oh T.-J."/>
            <person name="Yu Y."/>
            <person name="Kim N.-H."/>
            <person name="Lee O.R."/>
            <person name="Lee T.-H."/>
            <person name="Bashyal P."/>
            <person name="Kim T.-S."/>
            <person name="Lee W.-H."/>
            <person name="Kawkins C."/>
            <person name="Kim C.-K."/>
            <person name="Kim J.S."/>
            <person name="Ahn B.O."/>
            <person name="Rhee S.Y."/>
            <person name="Sohng J.K."/>
        </authorList>
    </citation>
    <scope>NUCLEOTIDE SEQUENCE</scope>
    <source>
        <tissue evidence="2">Leaf</tissue>
    </source>
</reference>
<evidence type="ECO:0000313" key="2">
    <source>
        <dbReference type="EMBL" id="KAF7811395.1"/>
    </source>
</evidence>
<name>A0A834SYS5_9FABA</name>
<dbReference type="AlphaFoldDB" id="A0A834SYS5"/>
<evidence type="ECO:0000256" key="1">
    <source>
        <dbReference type="SAM" id="Phobius"/>
    </source>
</evidence>
<protein>
    <submittedName>
        <fullName evidence="2">Uncharacterized protein</fullName>
    </submittedName>
</protein>
<sequence length="198" mass="20774">MSTISSSFFALSPNLLLSLLPSLSPPFNSLPSSTLSSNLFLSFLSSEILVLFPSLSSLSLLLSSMCSLSFLLCECNECPLSTDSSLSLLDSSRSESHDSSRFVPRSFGLSLLPSLSLPGSILIGSMMLVVVVAGIGITVALVIAVVAPVLVVSIAFAFAFSVAVSVISVFSGSLGGSIFLKMCIHFRVSERDSCTLVY</sequence>
<dbReference type="EMBL" id="JAAIUW010000010">
    <property type="protein sequence ID" value="KAF7811395.1"/>
    <property type="molecule type" value="Genomic_DNA"/>
</dbReference>
<gene>
    <name evidence="2" type="ORF">G2W53_032371</name>
</gene>
<proteinExistence type="predicted"/>
<comment type="caution">
    <text evidence="2">The sequence shown here is derived from an EMBL/GenBank/DDBJ whole genome shotgun (WGS) entry which is preliminary data.</text>
</comment>